<sequence>MQYHPDSCNLVMWYVRFPVCSVAYMKLVKLVKAMKILKV</sequence>
<keyword evidence="1" id="KW-0472">Membrane</keyword>
<evidence type="ECO:0000313" key="2">
    <source>
        <dbReference type="EMBL" id="VDN88334.1"/>
    </source>
</evidence>
<evidence type="ECO:0000313" key="3">
    <source>
        <dbReference type="Proteomes" id="UP000278627"/>
    </source>
</evidence>
<protein>
    <submittedName>
        <fullName evidence="2 4">Uncharacterized protein</fullName>
    </submittedName>
</protein>
<accession>A0A0N4TG50</accession>
<name>A0A0N4TG50_BRUPA</name>
<dbReference type="WBParaSite" id="BPAG_0000718801-mRNA-1">
    <property type="protein sequence ID" value="BPAG_0000718801-mRNA-1"/>
    <property type="gene ID" value="BPAG_0000718801"/>
</dbReference>
<proteinExistence type="predicted"/>
<dbReference type="AlphaFoldDB" id="A0A0N4TG50"/>
<evidence type="ECO:0000256" key="1">
    <source>
        <dbReference type="SAM" id="Phobius"/>
    </source>
</evidence>
<dbReference type="Proteomes" id="UP000278627">
    <property type="component" value="Unassembled WGS sequence"/>
</dbReference>
<keyword evidence="3" id="KW-1185">Reference proteome</keyword>
<evidence type="ECO:0000313" key="4">
    <source>
        <dbReference type="WBParaSite" id="BPAG_0000718801-mRNA-1"/>
    </source>
</evidence>
<reference evidence="4" key="1">
    <citation type="submission" date="2017-02" db="UniProtKB">
        <authorList>
            <consortium name="WormBaseParasite"/>
        </authorList>
    </citation>
    <scope>IDENTIFICATION</scope>
</reference>
<dbReference type="EMBL" id="UZAD01007647">
    <property type="protein sequence ID" value="VDN88334.1"/>
    <property type="molecule type" value="Genomic_DNA"/>
</dbReference>
<feature type="transmembrane region" description="Helical" evidence="1">
    <location>
        <begin position="12"/>
        <end position="31"/>
    </location>
</feature>
<reference evidence="2 3" key="2">
    <citation type="submission" date="2018-11" db="EMBL/GenBank/DDBJ databases">
        <authorList>
            <consortium name="Pathogen Informatics"/>
        </authorList>
    </citation>
    <scope>NUCLEOTIDE SEQUENCE [LARGE SCALE GENOMIC DNA]</scope>
</reference>
<gene>
    <name evidence="2" type="ORF">BPAG_LOCUS7148</name>
</gene>
<keyword evidence="1" id="KW-0812">Transmembrane</keyword>
<organism evidence="4">
    <name type="scientific">Brugia pahangi</name>
    <name type="common">Filarial nematode worm</name>
    <dbReference type="NCBI Taxonomy" id="6280"/>
    <lineage>
        <taxon>Eukaryota</taxon>
        <taxon>Metazoa</taxon>
        <taxon>Ecdysozoa</taxon>
        <taxon>Nematoda</taxon>
        <taxon>Chromadorea</taxon>
        <taxon>Rhabditida</taxon>
        <taxon>Spirurina</taxon>
        <taxon>Spiruromorpha</taxon>
        <taxon>Filarioidea</taxon>
        <taxon>Onchocercidae</taxon>
        <taxon>Brugia</taxon>
    </lineage>
</organism>
<keyword evidence="1" id="KW-1133">Transmembrane helix</keyword>